<dbReference type="GO" id="GO:0015918">
    <property type="term" value="P:sterol transport"/>
    <property type="evidence" value="ECO:0007669"/>
    <property type="project" value="InterPro"/>
</dbReference>
<dbReference type="SMART" id="SM00737">
    <property type="entry name" value="ML"/>
    <property type="match status" value="1"/>
</dbReference>
<dbReference type="Proteomes" id="UP001445076">
    <property type="component" value="Unassembled WGS sequence"/>
</dbReference>
<dbReference type="EMBL" id="JARKIK010000044">
    <property type="protein sequence ID" value="KAK8736460.1"/>
    <property type="molecule type" value="Genomic_DNA"/>
</dbReference>
<feature type="domain" description="MD-2-related lipid-recognition" evidence="5">
    <location>
        <begin position="33"/>
        <end position="153"/>
    </location>
</feature>
<evidence type="ECO:0000256" key="4">
    <source>
        <dbReference type="SAM" id="SignalP"/>
    </source>
</evidence>
<evidence type="ECO:0000313" key="7">
    <source>
        <dbReference type="Proteomes" id="UP001445076"/>
    </source>
</evidence>
<reference evidence="6 7" key="1">
    <citation type="journal article" date="2024" name="BMC Genomics">
        <title>Genome assembly of redclaw crayfish (Cherax quadricarinatus) provides insights into its immune adaptation and hypoxia tolerance.</title>
        <authorList>
            <person name="Liu Z."/>
            <person name="Zheng J."/>
            <person name="Li H."/>
            <person name="Fang K."/>
            <person name="Wang S."/>
            <person name="He J."/>
            <person name="Zhou D."/>
            <person name="Weng S."/>
            <person name="Chi M."/>
            <person name="Gu Z."/>
            <person name="He J."/>
            <person name="Li F."/>
            <person name="Wang M."/>
        </authorList>
    </citation>
    <scope>NUCLEOTIDE SEQUENCE [LARGE SCALE GENOMIC DNA]</scope>
    <source>
        <strain evidence="6">ZL_2023a</strain>
    </source>
</reference>
<dbReference type="Pfam" id="PF02221">
    <property type="entry name" value="E1_DerP2_DerF2"/>
    <property type="match status" value="1"/>
</dbReference>
<comment type="subcellular location">
    <subcellularLocation>
        <location evidence="1">Secreted</location>
    </subcellularLocation>
</comment>
<dbReference type="PANTHER" id="PTHR11306">
    <property type="entry name" value="NIEMANN PICK TYPE C2 PROTEIN NPC2-RELATED"/>
    <property type="match status" value="1"/>
</dbReference>
<dbReference type="AlphaFoldDB" id="A0AAW0WZU7"/>
<evidence type="ECO:0000313" key="6">
    <source>
        <dbReference type="EMBL" id="KAK8736460.1"/>
    </source>
</evidence>
<evidence type="ECO:0000259" key="5">
    <source>
        <dbReference type="SMART" id="SM00737"/>
    </source>
</evidence>
<dbReference type="InterPro" id="IPR003172">
    <property type="entry name" value="ML_dom"/>
</dbReference>
<dbReference type="SUPFAM" id="SSF81296">
    <property type="entry name" value="E set domains"/>
    <property type="match status" value="1"/>
</dbReference>
<keyword evidence="7" id="KW-1185">Reference proteome</keyword>
<dbReference type="FunFam" id="2.60.40.770:FF:000001">
    <property type="entry name" value="NPC intracellular cholesterol transporter 2"/>
    <property type="match status" value="1"/>
</dbReference>
<dbReference type="GO" id="GO:0005576">
    <property type="term" value="C:extracellular region"/>
    <property type="evidence" value="ECO:0007669"/>
    <property type="project" value="UniProtKB-SubCell"/>
</dbReference>
<comment type="similarity">
    <text evidence="2">Belongs to the NPC2 family.</text>
</comment>
<dbReference type="GO" id="GO:0032934">
    <property type="term" value="F:sterol binding"/>
    <property type="evidence" value="ECO:0007669"/>
    <property type="project" value="InterPro"/>
</dbReference>
<accession>A0AAW0WZU7</accession>
<gene>
    <name evidence="6" type="ORF">OTU49_005017</name>
</gene>
<dbReference type="InterPro" id="IPR014756">
    <property type="entry name" value="Ig_E-set"/>
</dbReference>
<keyword evidence="3" id="KW-0964">Secreted</keyword>
<evidence type="ECO:0000256" key="3">
    <source>
        <dbReference type="ARBA" id="ARBA00022525"/>
    </source>
</evidence>
<evidence type="ECO:0000256" key="1">
    <source>
        <dbReference type="ARBA" id="ARBA00004613"/>
    </source>
</evidence>
<evidence type="ECO:0000256" key="2">
    <source>
        <dbReference type="ARBA" id="ARBA00006370"/>
    </source>
</evidence>
<dbReference type="PANTHER" id="PTHR11306:SF68">
    <property type="entry name" value="NPC INTRACELLULAR CHOLESTEROL TRANSPORTER 2"/>
    <property type="match status" value="1"/>
</dbReference>
<organism evidence="6 7">
    <name type="scientific">Cherax quadricarinatus</name>
    <name type="common">Australian red claw crayfish</name>
    <dbReference type="NCBI Taxonomy" id="27406"/>
    <lineage>
        <taxon>Eukaryota</taxon>
        <taxon>Metazoa</taxon>
        <taxon>Ecdysozoa</taxon>
        <taxon>Arthropoda</taxon>
        <taxon>Crustacea</taxon>
        <taxon>Multicrustacea</taxon>
        <taxon>Malacostraca</taxon>
        <taxon>Eumalacostraca</taxon>
        <taxon>Eucarida</taxon>
        <taxon>Decapoda</taxon>
        <taxon>Pleocyemata</taxon>
        <taxon>Astacidea</taxon>
        <taxon>Parastacoidea</taxon>
        <taxon>Parastacidae</taxon>
        <taxon>Cherax</taxon>
    </lineage>
</organism>
<dbReference type="InterPro" id="IPR039670">
    <property type="entry name" value="NPC2-like"/>
</dbReference>
<comment type="caution">
    <text evidence="6">The sequence shown here is derived from an EMBL/GenBank/DDBJ whole genome shotgun (WGS) entry which is preliminary data.</text>
</comment>
<name>A0AAW0WZU7_CHEQU</name>
<feature type="non-terminal residue" evidence="6">
    <location>
        <position position="1"/>
    </location>
</feature>
<proteinExistence type="inferred from homology"/>
<sequence>CVCGSMLSYIMTRQVVVLLVVLLLEGWAAATFYQDCGSDAEVLEVSITDCDIPPCIVPRPSSQHVNITFIPAHEGTILDTVINANIGGVDFPWPGPSGCPLLVQGSCPIQPGQTYKYSSLMPVYAEYPAVSVVVTYKITDENEVNHACIMFPIILV</sequence>
<dbReference type="Gene3D" id="2.60.40.770">
    <property type="match status" value="1"/>
</dbReference>
<protein>
    <recommendedName>
        <fullName evidence="5">MD-2-related lipid-recognition domain-containing protein</fullName>
    </recommendedName>
</protein>
<keyword evidence="4" id="KW-0732">Signal</keyword>
<feature type="chain" id="PRO_5043934482" description="MD-2-related lipid-recognition domain-containing protein" evidence="4">
    <location>
        <begin position="31"/>
        <end position="156"/>
    </location>
</feature>
<feature type="signal peptide" evidence="4">
    <location>
        <begin position="1"/>
        <end position="30"/>
    </location>
</feature>